<keyword evidence="13" id="KW-0732">Signal</keyword>
<dbReference type="Proteomes" id="UP000641514">
    <property type="component" value="Unassembled WGS sequence"/>
</dbReference>
<evidence type="ECO:0000256" key="9">
    <source>
        <dbReference type="ARBA" id="ARBA00023136"/>
    </source>
</evidence>
<evidence type="ECO:0000256" key="12">
    <source>
        <dbReference type="SAM" id="Phobius"/>
    </source>
</evidence>
<dbReference type="PROSITE" id="PS00138">
    <property type="entry name" value="SUBTILASE_SER"/>
    <property type="match status" value="1"/>
</dbReference>
<sequence length="468" mass="47887">MMQVTRILTPLATGILAIGAPLGVATAQAPTADTAFLPPNGPAAPLEPTTQREQCTIGALDPQFGPTTSQSAEHILRYSSVWPLSRGKGQTVAVIDTGVTPHPRLRNVIPGGDFVSSGDGTSDCDAHGTLVAGIIAAQESPFDGFAGVAPDATILSIRQSSLKFGRLATLDDTDGYQSENSYGTVHTLAMAVRRAADLGATVINISEVACVPANIALNDRALGAALAYAVDVKDVVVVVAAGNLDGQSCRNQNPTADPISGGYPNWDTISTNVTPARYDDYVIAVASTDTDGAPSVFSLAGPWVDIAAPGTEITSLDPAPGAVGLINGQIRGGDVSGIAGTSYATPFVAGTAALIRERFPHLTAREVKDRIIATAHSSAQGWNPQVGFGIVDPVAAVTADVAPVGVSGSLGYAANVEKGPHAEKASERISAPEPETDESALPRVIAGLVAFGFLVTALTALLLISSRK</sequence>
<feature type="transmembrane region" description="Helical" evidence="12">
    <location>
        <begin position="444"/>
        <end position="464"/>
    </location>
</feature>
<keyword evidence="9 12" id="KW-0472">Membrane</keyword>
<evidence type="ECO:0000256" key="8">
    <source>
        <dbReference type="ARBA" id="ARBA00022989"/>
    </source>
</evidence>
<evidence type="ECO:0000313" key="15">
    <source>
        <dbReference type="EMBL" id="GGC64897.1"/>
    </source>
</evidence>
<evidence type="ECO:0000256" key="3">
    <source>
        <dbReference type="ARBA" id="ARBA00022475"/>
    </source>
</evidence>
<dbReference type="InterPro" id="IPR023834">
    <property type="entry name" value="T7SS_pept_S8A_mycosin"/>
</dbReference>
<evidence type="ECO:0000256" key="4">
    <source>
        <dbReference type="ARBA" id="ARBA00022670"/>
    </source>
</evidence>
<gene>
    <name evidence="15" type="ORF">GCM10011410_16750</name>
</gene>
<dbReference type="PRINTS" id="PR00723">
    <property type="entry name" value="SUBTILISIN"/>
</dbReference>
<dbReference type="PROSITE" id="PS00136">
    <property type="entry name" value="SUBTILASE_ASP"/>
    <property type="match status" value="1"/>
</dbReference>
<dbReference type="PANTHER" id="PTHR43806:SF11">
    <property type="entry name" value="CEREVISIN-RELATED"/>
    <property type="match status" value="1"/>
</dbReference>
<dbReference type="InterPro" id="IPR015500">
    <property type="entry name" value="Peptidase_S8_subtilisin-rel"/>
</dbReference>
<feature type="active site" description="Charge relay system" evidence="10">
    <location>
        <position position="96"/>
    </location>
</feature>
<dbReference type="PROSITE" id="PS51892">
    <property type="entry name" value="SUBTILASE"/>
    <property type="match status" value="1"/>
</dbReference>
<dbReference type="GO" id="GO:0004252">
    <property type="term" value="F:serine-type endopeptidase activity"/>
    <property type="evidence" value="ECO:0007669"/>
    <property type="project" value="UniProtKB-UniRule"/>
</dbReference>
<dbReference type="RefSeq" id="WP_277395817.1">
    <property type="nucleotide sequence ID" value="NZ_BMJH01000002.1"/>
</dbReference>
<keyword evidence="5 12" id="KW-0812">Transmembrane</keyword>
<protein>
    <submittedName>
        <fullName evidence="15">Protease</fullName>
    </submittedName>
</protein>
<feature type="signal peptide" evidence="13">
    <location>
        <begin position="1"/>
        <end position="29"/>
    </location>
</feature>
<keyword evidence="7 10" id="KW-0720">Serine protease</keyword>
<reference evidence="15" key="1">
    <citation type="journal article" date="2014" name="Int. J. Syst. Evol. Microbiol.">
        <title>Complete genome sequence of Corynebacterium casei LMG S-19264T (=DSM 44701T), isolated from a smear-ripened cheese.</title>
        <authorList>
            <consortium name="US DOE Joint Genome Institute (JGI-PGF)"/>
            <person name="Walter F."/>
            <person name="Albersmeier A."/>
            <person name="Kalinowski J."/>
            <person name="Ruckert C."/>
        </authorList>
    </citation>
    <scope>NUCLEOTIDE SEQUENCE</scope>
    <source>
        <strain evidence="15">CGMCC 1.15478</strain>
    </source>
</reference>
<dbReference type="InterPro" id="IPR023828">
    <property type="entry name" value="Peptidase_S8_Ser-AS"/>
</dbReference>
<name>A0A916U8W0_9ACTN</name>
<evidence type="ECO:0000259" key="14">
    <source>
        <dbReference type="Pfam" id="PF00082"/>
    </source>
</evidence>
<dbReference type="GO" id="GO:0006508">
    <property type="term" value="P:proteolysis"/>
    <property type="evidence" value="ECO:0007669"/>
    <property type="project" value="UniProtKB-KW"/>
</dbReference>
<evidence type="ECO:0000256" key="1">
    <source>
        <dbReference type="ARBA" id="ARBA00004162"/>
    </source>
</evidence>
<evidence type="ECO:0000256" key="7">
    <source>
        <dbReference type="ARBA" id="ARBA00022825"/>
    </source>
</evidence>
<feature type="active site" description="Charge relay system" evidence="10">
    <location>
        <position position="342"/>
    </location>
</feature>
<proteinExistence type="inferred from homology"/>
<keyword evidence="8 12" id="KW-1133">Transmembrane helix</keyword>
<dbReference type="NCBIfam" id="TIGR03921">
    <property type="entry name" value="T7SS_mycosin"/>
    <property type="match status" value="1"/>
</dbReference>
<dbReference type="EMBL" id="BMJH01000002">
    <property type="protein sequence ID" value="GGC64897.1"/>
    <property type="molecule type" value="Genomic_DNA"/>
</dbReference>
<dbReference type="AlphaFoldDB" id="A0A916U8W0"/>
<keyword evidence="4 10" id="KW-0645">Protease</keyword>
<dbReference type="SUPFAM" id="SSF52743">
    <property type="entry name" value="Subtilisin-like"/>
    <property type="match status" value="1"/>
</dbReference>
<evidence type="ECO:0000256" key="2">
    <source>
        <dbReference type="ARBA" id="ARBA00011073"/>
    </source>
</evidence>
<comment type="caution">
    <text evidence="15">The sequence shown here is derived from an EMBL/GenBank/DDBJ whole genome shotgun (WGS) entry which is preliminary data.</text>
</comment>
<evidence type="ECO:0000256" key="6">
    <source>
        <dbReference type="ARBA" id="ARBA00022801"/>
    </source>
</evidence>
<keyword evidence="6 10" id="KW-0378">Hydrolase</keyword>
<dbReference type="InterPro" id="IPR036852">
    <property type="entry name" value="Peptidase_S8/S53_dom_sf"/>
</dbReference>
<evidence type="ECO:0000256" key="10">
    <source>
        <dbReference type="PROSITE-ProRule" id="PRU01240"/>
    </source>
</evidence>
<keyword evidence="3" id="KW-1003">Cell membrane</keyword>
<feature type="active site" description="Charge relay system" evidence="10">
    <location>
        <position position="127"/>
    </location>
</feature>
<dbReference type="PANTHER" id="PTHR43806">
    <property type="entry name" value="PEPTIDASE S8"/>
    <property type="match status" value="1"/>
</dbReference>
<organism evidence="15 16">
    <name type="scientific">Hoyosella rhizosphaerae</name>
    <dbReference type="NCBI Taxonomy" id="1755582"/>
    <lineage>
        <taxon>Bacteria</taxon>
        <taxon>Bacillati</taxon>
        <taxon>Actinomycetota</taxon>
        <taxon>Actinomycetes</taxon>
        <taxon>Mycobacteriales</taxon>
        <taxon>Hoyosellaceae</taxon>
        <taxon>Hoyosella</taxon>
    </lineage>
</organism>
<evidence type="ECO:0000256" key="11">
    <source>
        <dbReference type="RuleBase" id="RU003355"/>
    </source>
</evidence>
<feature type="domain" description="Peptidase S8/S53" evidence="14">
    <location>
        <begin position="87"/>
        <end position="389"/>
    </location>
</feature>
<reference evidence="15" key="2">
    <citation type="submission" date="2020-09" db="EMBL/GenBank/DDBJ databases">
        <authorList>
            <person name="Sun Q."/>
            <person name="Zhou Y."/>
        </authorList>
    </citation>
    <scope>NUCLEOTIDE SEQUENCE</scope>
    <source>
        <strain evidence="15">CGMCC 1.15478</strain>
    </source>
</reference>
<accession>A0A916U8W0</accession>
<dbReference type="InterPro" id="IPR000209">
    <property type="entry name" value="Peptidase_S8/S53_dom"/>
</dbReference>
<evidence type="ECO:0000256" key="5">
    <source>
        <dbReference type="ARBA" id="ARBA00022692"/>
    </source>
</evidence>
<evidence type="ECO:0000313" key="16">
    <source>
        <dbReference type="Proteomes" id="UP000641514"/>
    </source>
</evidence>
<dbReference type="Pfam" id="PF00082">
    <property type="entry name" value="Peptidase_S8"/>
    <property type="match status" value="1"/>
</dbReference>
<dbReference type="GO" id="GO:0005886">
    <property type="term" value="C:plasma membrane"/>
    <property type="evidence" value="ECO:0007669"/>
    <property type="project" value="UniProtKB-SubCell"/>
</dbReference>
<keyword evidence="16" id="KW-1185">Reference proteome</keyword>
<dbReference type="InterPro" id="IPR023827">
    <property type="entry name" value="Peptidase_S8_Asp-AS"/>
</dbReference>
<dbReference type="PROSITE" id="PS00137">
    <property type="entry name" value="SUBTILASE_HIS"/>
    <property type="match status" value="1"/>
</dbReference>
<dbReference type="Gene3D" id="3.40.50.200">
    <property type="entry name" value="Peptidase S8/S53 domain"/>
    <property type="match status" value="1"/>
</dbReference>
<comment type="subcellular location">
    <subcellularLocation>
        <location evidence="1">Cell membrane</location>
        <topology evidence="1">Single-pass membrane protein</topology>
    </subcellularLocation>
</comment>
<dbReference type="InterPro" id="IPR022398">
    <property type="entry name" value="Peptidase_S8_His-AS"/>
</dbReference>
<dbReference type="InterPro" id="IPR050131">
    <property type="entry name" value="Peptidase_S8_subtilisin-like"/>
</dbReference>
<comment type="similarity">
    <text evidence="2 10 11">Belongs to the peptidase S8 family.</text>
</comment>
<feature type="chain" id="PRO_5037231074" evidence="13">
    <location>
        <begin position="30"/>
        <end position="468"/>
    </location>
</feature>
<evidence type="ECO:0000256" key="13">
    <source>
        <dbReference type="SAM" id="SignalP"/>
    </source>
</evidence>